<gene>
    <name evidence="2" type="ORF">PTSG_04791</name>
</gene>
<dbReference type="GeneID" id="16074685"/>
<name>F2U9P9_SALR5</name>
<evidence type="ECO:0000313" key="3">
    <source>
        <dbReference type="Proteomes" id="UP000007799"/>
    </source>
</evidence>
<dbReference type="OrthoDB" id="529913at2759"/>
<dbReference type="InterPro" id="IPR010621">
    <property type="entry name" value="DUF1214"/>
</dbReference>
<dbReference type="Pfam" id="PF06742">
    <property type="entry name" value="DUF1214"/>
    <property type="match status" value="2"/>
</dbReference>
<dbReference type="SUPFAM" id="SSF160935">
    <property type="entry name" value="VPA0735-like"/>
    <property type="match status" value="1"/>
</dbReference>
<dbReference type="OMA" id="NIRYYHS"/>
<dbReference type="KEGG" id="sre:PTSG_04791"/>
<organism evidence="3">
    <name type="scientific">Salpingoeca rosetta (strain ATCC 50818 / BSB-021)</name>
    <dbReference type="NCBI Taxonomy" id="946362"/>
    <lineage>
        <taxon>Eukaryota</taxon>
        <taxon>Choanoflagellata</taxon>
        <taxon>Craspedida</taxon>
        <taxon>Salpingoecidae</taxon>
        <taxon>Salpingoeca</taxon>
    </lineage>
</organism>
<dbReference type="RefSeq" id="XP_004994107.1">
    <property type="nucleotide sequence ID" value="XM_004994050.1"/>
</dbReference>
<dbReference type="AlphaFoldDB" id="F2U9P9"/>
<sequence>MWGTLSLAILVTSLIFLFRKGFRSGIFAIAIGYRALVHWYRNLRGLTPDDIHERRIVSGQAWDEFCDAIKAAGAVLSMPGTPQDPFNQAEGYRYLSRLIRGGLENFVECSDPLRPRLNAIANGLRPAPIKLGSDSPDNLYESAVIDGRFTYRLKGTRGTPKILGFGTQAGRYGGDGGLKTVDYKTIDDMVVNADGTFEVYLGPRKPDACPDSNYLRTLETPAEGMLLVRQTFGVRTKETPAQLEIECITASPGGSSSKLTCAALDTALSSAQLFIAGAPAMFAHWAAGFQKHKNQLPLFDQELSNSVGGDPNIRYFHSYWELKDDEALVIEATPPPCKFWNFQLNNHWMESLDYRYFPIHVNKYTAKYKRDGSIMIIVSKEDPHLSQETYTWLSTTDHNCGTMSFRWILPEVDGPDLPHPHTRVESIAQLKETQAH</sequence>
<dbReference type="InParanoid" id="F2U9P9"/>
<dbReference type="eggNOG" id="ENOG502R8D5">
    <property type="taxonomic scope" value="Eukaryota"/>
</dbReference>
<feature type="domain" description="DUF1214" evidence="1">
    <location>
        <begin position="184"/>
        <end position="219"/>
    </location>
</feature>
<evidence type="ECO:0000259" key="1">
    <source>
        <dbReference type="Pfam" id="PF06742"/>
    </source>
</evidence>
<feature type="domain" description="DUF1214" evidence="1">
    <location>
        <begin position="330"/>
        <end position="409"/>
    </location>
</feature>
<protein>
    <recommendedName>
        <fullName evidence="1">DUF1214 domain-containing protein</fullName>
    </recommendedName>
</protein>
<accession>F2U9P9</accession>
<keyword evidence="3" id="KW-1185">Reference proteome</keyword>
<reference evidence="2" key="1">
    <citation type="submission" date="2009-08" db="EMBL/GenBank/DDBJ databases">
        <title>Annotation of Salpingoeca rosetta.</title>
        <authorList>
            <consortium name="The Broad Institute Genome Sequencing Platform"/>
            <person name="Russ C."/>
            <person name="Cuomo C."/>
            <person name="Burger G."/>
            <person name="Gray M.W."/>
            <person name="Holland P.W.H."/>
            <person name="King N."/>
            <person name="Lang F.B.F."/>
            <person name="Roger A.J."/>
            <person name="Ruiz-Trillo I."/>
            <person name="Young S.K."/>
            <person name="Zeng Q."/>
            <person name="Gargeya S."/>
            <person name="Alvarado L."/>
            <person name="Berlin A."/>
            <person name="Chapman S.B."/>
            <person name="Chen Z."/>
            <person name="Freedman E."/>
            <person name="Gellesch M."/>
            <person name="Goldberg J."/>
            <person name="Griggs A."/>
            <person name="Gujja S."/>
            <person name="Heilman E."/>
            <person name="Heiman D."/>
            <person name="Howarth C."/>
            <person name="Mehta T."/>
            <person name="Neiman D."/>
            <person name="Pearson M."/>
            <person name="Roberts A."/>
            <person name="Saif S."/>
            <person name="Shea T."/>
            <person name="Shenoy N."/>
            <person name="Sisk P."/>
            <person name="Stolte C."/>
            <person name="Sykes S."/>
            <person name="White J."/>
            <person name="Yandava C."/>
            <person name="Haas B."/>
            <person name="Nusbaum C."/>
            <person name="Birren B."/>
        </authorList>
    </citation>
    <scope>NUCLEOTIDE SEQUENCE [LARGE SCALE GENOMIC DNA]</scope>
    <source>
        <strain evidence="2">ATCC 50818</strain>
    </source>
</reference>
<dbReference type="EMBL" id="GL832965">
    <property type="protein sequence ID" value="EGD73076.1"/>
    <property type="molecule type" value="Genomic_DNA"/>
</dbReference>
<dbReference type="Proteomes" id="UP000007799">
    <property type="component" value="Unassembled WGS sequence"/>
</dbReference>
<proteinExistence type="predicted"/>
<evidence type="ECO:0000313" key="2">
    <source>
        <dbReference type="EMBL" id="EGD73076.1"/>
    </source>
</evidence>